<feature type="region of interest" description="Disordered" evidence="3">
    <location>
        <begin position="1847"/>
        <end position="1869"/>
    </location>
</feature>
<dbReference type="InterPro" id="IPR027417">
    <property type="entry name" value="P-loop_NTPase"/>
</dbReference>
<dbReference type="CDD" id="cd14014">
    <property type="entry name" value="STKc_PknB_like"/>
    <property type="match status" value="1"/>
</dbReference>
<dbReference type="GO" id="GO:0005524">
    <property type="term" value="F:ATP binding"/>
    <property type="evidence" value="ECO:0007669"/>
    <property type="project" value="InterPro"/>
</dbReference>
<dbReference type="Pfam" id="PF02518">
    <property type="entry name" value="HATPase_c"/>
    <property type="match status" value="1"/>
</dbReference>
<dbReference type="OrthoDB" id="226486at2"/>
<gene>
    <name evidence="6" type="ORF">FZ934_23930</name>
</gene>
<dbReference type="InterPro" id="IPR003594">
    <property type="entry name" value="HATPase_dom"/>
</dbReference>
<sequence>MSPIHTAAQSDLTTEADLAFAASIAAAILSDAPVIAEKLHSEADRVWYRVSGSGGQAVLVQAAVSDPSGKWAELLTREFDLLSGFAQSPAILHPLHVSVGAQRIGIAFQDPGGVPLVGVFRTPDWERRSAERKLEVAYHVARALRLVHESGLIHGDVRPDNCFLKTSGEIALAGFGRAGRAHPETASLPAFPLAAPAYMSPEETGRTNRQPDQRSDLYSLGVTLFELLTNTLPFAASDPLEWAHRHLTARPPKPSARSERLPEQVDAILLKLLEKDPDHRYQSARAVESDLRRCLVEWASGGKVDRFPVARGDLFRHSGHEATLYGRDIARQLLLNSAERVAACGDSELVLVTGQAGIGKSSLVAGIQQTLIGRGFLFAEGKFDQNRWDTPYATIVQAFRGLVRQLLAKDEPALDEWRANFARALGDNAGSIIDLVPELAHVIGHQPTVMAAELTTAAVRFKHVFKAFLSVFATAEHPLVIFVDDLQWLDPATLDLIHVLATENELKHTLIVIAYRDDEIDSTHSLATVLPSVRQMPRRVTEIRLERLSPTDLVRLLANVFSCAPDRVATLAAIVGEKTGGNPFFALQFIRKLAADGVLTFHPETSEWDWNEEEVTGRNVTQNVAQLLSLQLDGLPENTKTALGILSLLGNTTDTDTAALTLGISTDELGPILRPATEAGMVRISSGSISFIHDEIQKAAYLSIGGSERIREHLRIGRLLLARTDATSLDEKIYEIAGHFDKALGSLSNNERLSVANVFLAAGERAKQASAYTSAQSYFEKGLTVLDRNTEEMHALSFRLCLGLAECDIVTGNLSSAEERLGALMKRTIVFADRAEVICLTVLLLFTTGRNVEAVEAGVGFLVDAGIAWPPQPNHADVVSEFEELHRQLLERPIEELAGSPEMTDQHIMSCMAVMTEVFPAAYAVDRRLMEFLLLRMTVLSLQHGLCDSSSVAFSALNMALGVQFGDYATAYKFGELSRRLVDQGRAGRYKARVYSLFAGFAVPWIKPLSYSAPLTEEAFRISTATGDLAFAAYNARNHITHDIMSGKPLSEVQERAESALAFARTVELGLPQENFFSQARFIRKLRGIAADGSADVDGWAIGQVDPQPGAAMMICYHWVFRLVEHYLAEDFTAAREAASHIEPIKWAMRSSIEEAEFEFYAGLNSSALAVRDVIPAGRREQHLEELRRRHARLATWATGCQETFACREALLAAEVAKLEGRGAEAQTLYEKAIRTARANGFLQVDAIASELAGRYYVTQGLDIPAEAYLKRAREAFSRWGAAAKVRLLDFSFINLTDRASLPQSHASLTLPVASLDIDAVGKASRVLSSETVLASLVEKLMKLVVQHSGAERGVLMLLSGNELFIEATAATRESEIDVKQDRRLPTGSELPTSVLQYVLRTQSPVALHDVAVGIFDPADEYFQANQPRSILCVPVFNATDLIGLLYVENNVVSDVFSEDRTSVLGFLASQAGIWLGNARLYSELQRSETWLREAQRLSRTGSFYWSDELDKLECSEEIHRILRLPRDHVLTIGGLGALVHPAERSDFIQLVDGARDFGADIDRQFKLQLHDGSTRDVRLVTRSGYDANGGRRHLGSLQDVSEMQRTQDVLARISAELAHVSRTATLGVLAASIAHEVSQPLLGVVANAETCQIMLNSDPPDLDGARRTAARSLRDGNRAAETIRRLRSLFGSRSPTIESFDLNDVIREVLTLAGNELQANDILVHTSFKRGLPSASGDRVQVQQVVLNILLNAVDAVQGLPGGRRSISISTRPYGDDEVRIDITDNGCGIDADDSERLFEAFYTTKSNGMGVGLSVSKAIVDSVGGQIWAAADSGGGATFSFTLKRASSSGDKRSSSEANGSRPDRNA</sequence>
<dbReference type="Pfam" id="PF01590">
    <property type="entry name" value="GAF"/>
    <property type="match status" value="1"/>
</dbReference>
<keyword evidence="7" id="KW-1185">Reference proteome</keyword>
<dbReference type="PROSITE" id="PS50109">
    <property type="entry name" value="HIS_KIN"/>
    <property type="match status" value="1"/>
</dbReference>
<dbReference type="PROSITE" id="PS50011">
    <property type="entry name" value="PROTEIN_KINASE_DOM"/>
    <property type="match status" value="1"/>
</dbReference>
<evidence type="ECO:0000256" key="1">
    <source>
        <dbReference type="ARBA" id="ARBA00000085"/>
    </source>
</evidence>
<dbReference type="Gene3D" id="3.40.50.300">
    <property type="entry name" value="P-loop containing nucleotide triphosphate hydrolases"/>
    <property type="match status" value="1"/>
</dbReference>
<dbReference type="Gene3D" id="3.30.450.40">
    <property type="match status" value="1"/>
</dbReference>
<dbReference type="InterPro" id="IPR008266">
    <property type="entry name" value="Tyr_kinase_AS"/>
</dbReference>
<evidence type="ECO:0000256" key="2">
    <source>
        <dbReference type="ARBA" id="ARBA00012438"/>
    </source>
</evidence>
<reference evidence="6 7" key="1">
    <citation type="submission" date="2019-08" db="EMBL/GenBank/DDBJ databases">
        <title>Prosopis cineraria nodule microbiome.</title>
        <authorList>
            <person name="Ali R."/>
            <person name="Chaluvadi S.R."/>
            <person name="Wang X."/>
        </authorList>
    </citation>
    <scope>NUCLEOTIDE SEQUENCE [LARGE SCALE GENOMIC DNA]</scope>
    <source>
        <strain evidence="6 7">BG7</strain>
        <plasmid evidence="6 7">unnamed</plasmid>
    </source>
</reference>
<dbReference type="PROSITE" id="PS00109">
    <property type="entry name" value="PROTEIN_KINASE_TYR"/>
    <property type="match status" value="1"/>
</dbReference>
<evidence type="ECO:0000259" key="4">
    <source>
        <dbReference type="PROSITE" id="PS50011"/>
    </source>
</evidence>
<dbReference type="InterPro" id="IPR005467">
    <property type="entry name" value="His_kinase_dom"/>
</dbReference>
<organism evidence="6 7">
    <name type="scientific">Rhizobium grahamii</name>
    <dbReference type="NCBI Taxonomy" id="1120045"/>
    <lineage>
        <taxon>Bacteria</taxon>
        <taxon>Pseudomonadati</taxon>
        <taxon>Pseudomonadota</taxon>
        <taxon>Alphaproteobacteria</taxon>
        <taxon>Hyphomicrobiales</taxon>
        <taxon>Rhizobiaceae</taxon>
        <taxon>Rhizobium/Agrobacterium group</taxon>
        <taxon>Rhizobium</taxon>
    </lineage>
</organism>
<dbReference type="SMART" id="SM00387">
    <property type="entry name" value="HATPase_c"/>
    <property type="match status" value="1"/>
</dbReference>
<proteinExistence type="predicted"/>
<accession>A0A5Q0CFR4</accession>
<dbReference type="Proteomes" id="UP000326881">
    <property type="component" value="Plasmid unnamed"/>
</dbReference>
<dbReference type="SUPFAM" id="SSF55785">
    <property type="entry name" value="PYP-like sensor domain (PAS domain)"/>
    <property type="match status" value="1"/>
</dbReference>
<comment type="catalytic activity">
    <reaction evidence="1">
        <text>ATP + protein L-histidine = ADP + protein N-phospho-L-histidine.</text>
        <dbReference type="EC" id="2.7.13.3"/>
    </reaction>
</comment>
<dbReference type="EC" id="2.7.13.3" evidence="2"/>
<evidence type="ECO:0000259" key="5">
    <source>
        <dbReference type="PROSITE" id="PS50109"/>
    </source>
</evidence>
<dbReference type="Pfam" id="PF00069">
    <property type="entry name" value="Pkinase"/>
    <property type="match status" value="1"/>
</dbReference>
<dbReference type="InterPro" id="IPR011009">
    <property type="entry name" value="Kinase-like_dom_sf"/>
</dbReference>
<dbReference type="InterPro" id="IPR003018">
    <property type="entry name" value="GAF"/>
</dbReference>
<dbReference type="InterPro" id="IPR041664">
    <property type="entry name" value="AAA_16"/>
</dbReference>
<dbReference type="InterPro" id="IPR000719">
    <property type="entry name" value="Prot_kinase_dom"/>
</dbReference>
<geneLocation type="plasmid" evidence="6 7">
    <name>unnamed</name>
</geneLocation>
<name>A0A5Q0CFR4_9HYPH</name>
<dbReference type="Gene3D" id="3.30.450.20">
    <property type="entry name" value="PAS domain"/>
    <property type="match status" value="1"/>
</dbReference>
<dbReference type="Pfam" id="PF13191">
    <property type="entry name" value="AAA_16"/>
    <property type="match status" value="1"/>
</dbReference>
<dbReference type="RefSeq" id="WP_153273300.1">
    <property type="nucleotide sequence ID" value="NZ_CP043499.1"/>
</dbReference>
<dbReference type="SUPFAM" id="SSF55874">
    <property type="entry name" value="ATPase domain of HSP90 chaperone/DNA topoisomerase II/histidine kinase"/>
    <property type="match status" value="1"/>
</dbReference>
<dbReference type="EMBL" id="CP043499">
    <property type="protein sequence ID" value="QFY63334.1"/>
    <property type="molecule type" value="Genomic_DNA"/>
</dbReference>
<feature type="domain" description="Protein kinase" evidence="4">
    <location>
        <begin position="1"/>
        <end position="299"/>
    </location>
</feature>
<dbReference type="SUPFAM" id="SSF56112">
    <property type="entry name" value="Protein kinase-like (PK-like)"/>
    <property type="match status" value="1"/>
</dbReference>
<dbReference type="Gene3D" id="1.10.510.10">
    <property type="entry name" value="Transferase(Phosphotransferase) domain 1"/>
    <property type="match status" value="1"/>
</dbReference>
<dbReference type="InterPro" id="IPR004358">
    <property type="entry name" value="Sig_transdc_His_kin-like_C"/>
</dbReference>
<dbReference type="PANTHER" id="PTHR43642:SF1">
    <property type="entry name" value="HYBRID SIGNAL TRANSDUCTION HISTIDINE KINASE G"/>
    <property type="match status" value="1"/>
</dbReference>
<feature type="domain" description="Histidine kinase" evidence="5">
    <location>
        <begin position="1633"/>
        <end position="1849"/>
    </location>
</feature>
<dbReference type="InterPro" id="IPR035965">
    <property type="entry name" value="PAS-like_dom_sf"/>
</dbReference>
<dbReference type="KEGG" id="rgr:FZ934_23930"/>
<dbReference type="InterPro" id="IPR036890">
    <property type="entry name" value="HATPase_C_sf"/>
</dbReference>
<dbReference type="Gene3D" id="1.10.287.130">
    <property type="match status" value="1"/>
</dbReference>
<dbReference type="Gene3D" id="3.30.565.10">
    <property type="entry name" value="Histidine kinase-like ATPase, C-terminal domain"/>
    <property type="match status" value="1"/>
</dbReference>
<dbReference type="GO" id="GO:0004673">
    <property type="term" value="F:protein histidine kinase activity"/>
    <property type="evidence" value="ECO:0007669"/>
    <property type="project" value="UniProtKB-EC"/>
</dbReference>
<protein>
    <recommendedName>
        <fullName evidence="2">histidine kinase</fullName>
        <ecNumber evidence="2">2.7.13.3</ecNumber>
    </recommendedName>
</protein>
<dbReference type="InterPro" id="IPR053159">
    <property type="entry name" value="Hybrid_Histidine_Kinase"/>
</dbReference>
<dbReference type="SUPFAM" id="SSF52540">
    <property type="entry name" value="P-loop containing nucleoside triphosphate hydrolases"/>
    <property type="match status" value="1"/>
</dbReference>
<dbReference type="SMART" id="SM00065">
    <property type="entry name" value="GAF"/>
    <property type="match status" value="1"/>
</dbReference>
<dbReference type="InterPro" id="IPR029016">
    <property type="entry name" value="GAF-like_dom_sf"/>
</dbReference>
<keyword evidence="6" id="KW-0614">Plasmid</keyword>
<dbReference type="PRINTS" id="PR00344">
    <property type="entry name" value="BCTRLSENSOR"/>
</dbReference>
<dbReference type="PANTHER" id="PTHR43642">
    <property type="entry name" value="HYBRID SIGNAL TRANSDUCTION HISTIDINE KINASE G"/>
    <property type="match status" value="1"/>
</dbReference>
<evidence type="ECO:0000313" key="6">
    <source>
        <dbReference type="EMBL" id="QFY63334.1"/>
    </source>
</evidence>
<evidence type="ECO:0000313" key="7">
    <source>
        <dbReference type="Proteomes" id="UP000326881"/>
    </source>
</evidence>
<evidence type="ECO:0000256" key="3">
    <source>
        <dbReference type="SAM" id="MobiDB-lite"/>
    </source>
</evidence>
<dbReference type="SUPFAM" id="SSF55781">
    <property type="entry name" value="GAF domain-like"/>
    <property type="match status" value="1"/>
</dbReference>